<accession>A0A0F5I3Q6</accession>
<dbReference type="OrthoDB" id="1766664at2"/>
<dbReference type="Proteomes" id="UP000031563">
    <property type="component" value="Unassembled WGS sequence"/>
</dbReference>
<proteinExistence type="predicted"/>
<dbReference type="GO" id="GO:0043752">
    <property type="term" value="F:adenosylcobinamide kinase activity"/>
    <property type="evidence" value="ECO:0007669"/>
    <property type="project" value="InterPro"/>
</dbReference>
<evidence type="ECO:0000313" key="2">
    <source>
        <dbReference type="Proteomes" id="UP000031563"/>
    </source>
</evidence>
<dbReference type="InterPro" id="IPR003203">
    <property type="entry name" value="CobU/CobP"/>
</dbReference>
<reference evidence="1" key="1">
    <citation type="submission" date="2015-02" db="EMBL/GenBank/DDBJ databases">
        <title>Genome Assembly of Bacillaceae bacterium MTCC 8252.</title>
        <authorList>
            <person name="Verma A."/>
            <person name="Khatri I."/>
            <person name="Mual P."/>
            <person name="Subramanian S."/>
            <person name="Krishnamurthi S."/>
        </authorList>
    </citation>
    <scope>NUCLEOTIDE SEQUENCE [LARGE SCALE GENOMIC DNA]</scope>
    <source>
        <strain evidence="1">MTCC 8252</strain>
    </source>
</reference>
<dbReference type="InterPro" id="IPR027417">
    <property type="entry name" value="P-loop_NTPase"/>
</dbReference>
<dbReference type="Gene3D" id="3.40.50.300">
    <property type="entry name" value="P-loop containing nucleotide triphosphate hydrolases"/>
    <property type="match status" value="1"/>
</dbReference>
<comment type="caution">
    <text evidence="1">The sequence shown here is derived from an EMBL/GenBank/DDBJ whole genome shotgun (WGS) entry which is preliminary data.</text>
</comment>
<dbReference type="SUPFAM" id="SSF52540">
    <property type="entry name" value="P-loop containing nucleoside triphosphate hydrolases"/>
    <property type="match status" value="1"/>
</dbReference>
<protein>
    <recommendedName>
        <fullName evidence="3">Adenosylcobinamide-phosphate guanylyltransferase</fullName>
    </recommendedName>
</protein>
<dbReference type="GO" id="GO:0009236">
    <property type="term" value="P:cobalamin biosynthetic process"/>
    <property type="evidence" value="ECO:0007669"/>
    <property type="project" value="UniProtKB-UniPathway"/>
</dbReference>
<dbReference type="RefSeq" id="WP_039234929.1">
    <property type="nucleotide sequence ID" value="NZ_JWIQ02000080.1"/>
</dbReference>
<dbReference type="AlphaFoldDB" id="A0A0F5HV57"/>
<gene>
    <name evidence="1" type="ORF">QY95_01784</name>
</gene>
<dbReference type="STRING" id="1221996.QY95_01784"/>
<dbReference type="EMBL" id="JWIR02000032">
    <property type="protein sequence ID" value="KKB40151.1"/>
    <property type="molecule type" value="Genomic_DNA"/>
</dbReference>
<dbReference type="Pfam" id="PF02283">
    <property type="entry name" value="CobU"/>
    <property type="match status" value="1"/>
</dbReference>
<organism evidence="1 2">
    <name type="scientific">Bacillus thermotolerans</name>
    <name type="common">Quasibacillus thermotolerans</name>
    <dbReference type="NCBI Taxonomy" id="1221996"/>
    <lineage>
        <taxon>Bacteria</taxon>
        <taxon>Bacillati</taxon>
        <taxon>Bacillota</taxon>
        <taxon>Bacilli</taxon>
        <taxon>Bacillales</taxon>
        <taxon>Bacillaceae</taxon>
        <taxon>Bacillus</taxon>
    </lineage>
</organism>
<sequence>MQLVTGGAFNGKKQWVIKEYGLRERPHEWHSFYESGTLKEWSHDTVVLEGIERHVRRLLEEKESPEAARTVWQRQLAEWADWERRVQARRLILIGTDITKGVVPVNAFDRMWRDTAGWCFQDAARQAEEVIQIWYGLPERLKNKEEKE</sequence>
<accession>A0A0F5HV57</accession>
<dbReference type="UniPathway" id="UPA00148">
    <property type="reaction ID" value="UER00236"/>
</dbReference>
<dbReference type="GO" id="GO:0000166">
    <property type="term" value="F:nucleotide binding"/>
    <property type="evidence" value="ECO:0007669"/>
    <property type="project" value="InterPro"/>
</dbReference>
<keyword evidence="2" id="KW-1185">Reference proteome</keyword>
<evidence type="ECO:0008006" key="3">
    <source>
        <dbReference type="Google" id="ProtNLM"/>
    </source>
</evidence>
<name>A0A0F5HV57_BACTR</name>
<evidence type="ECO:0000313" key="1">
    <source>
        <dbReference type="EMBL" id="KKB40151.1"/>
    </source>
</evidence>